<evidence type="ECO:0000313" key="4">
    <source>
        <dbReference type="EMBL" id="KAI1613512.1"/>
    </source>
</evidence>
<keyword evidence="5" id="KW-1185">Reference proteome</keyword>
<evidence type="ECO:0000313" key="5">
    <source>
        <dbReference type="Proteomes" id="UP001203852"/>
    </source>
</evidence>
<dbReference type="SUPFAM" id="SSF51735">
    <property type="entry name" value="NAD(P)-binding Rossmann-fold domains"/>
    <property type="match status" value="1"/>
</dbReference>
<dbReference type="EMBL" id="MU404353">
    <property type="protein sequence ID" value="KAI1613512.1"/>
    <property type="molecule type" value="Genomic_DNA"/>
</dbReference>
<dbReference type="PRINTS" id="PR00081">
    <property type="entry name" value="GDHRDH"/>
</dbReference>
<dbReference type="AlphaFoldDB" id="A0AAN6DXR8"/>
<dbReference type="Gene3D" id="3.40.50.720">
    <property type="entry name" value="NAD(P)-binding Rossmann-like Domain"/>
    <property type="match status" value="1"/>
</dbReference>
<comment type="similarity">
    <text evidence="1">Belongs to the short-chain dehydrogenases/reductases (SDR) family.</text>
</comment>
<name>A0AAN6DXR8_9EURO</name>
<dbReference type="Proteomes" id="UP001203852">
    <property type="component" value="Unassembled WGS sequence"/>
</dbReference>
<keyword evidence="2" id="KW-0521">NADP</keyword>
<dbReference type="PRINTS" id="PR00080">
    <property type="entry name" value="SDRFAMILY"/>
</dbReference>
<dbReference type="FunFam" id="3.40.50.720:FF:000084">
    <property type="entry name" value="Short-chain dehydrogenase reductase"/>
    <property type="match status" value="1"/>
</dbReference>
<evidence type="ECO:0000256" key="1">
    <source>
        <dbReference type="ARBA" id="ARBA00006484"/>
    </source>
</evidence>
<gene>
    <name evidence="4" type="ORF">EDD36DRAFT_486234</name>
</gene>
<evidence type="ECO:0000256" key="2">
    <source>
        <dbReference type="ARBA" id="ARBA00022857"/>
    </source>
</evidence>
<proteinExistence type="inferred from homology"/>
<organism evidence="4 5">
    <name type="scientific">Exophiala viscosa</name>
    <dbReference type="NCBI Taxonomy" id="2486360"/>
    <lineage>
        <taxon>Eukaryota</taxon>
        <taxon>Fungi</taxon>
        <taxon>Dikarya</taxon>
        <taxon>Ascomycota</taxon>
        <taxon>Pezizomycotina</taxon>
        <taxon>Eurotiomycetes</taxon>
        <taxon>Chaetothyriomycetidae</taxon>
        <taxon>Chaetothyriales</taxon>
        <taxon>Herpotrichiellaceae</taxon>
        <taxon>Exophiala</taxon>
    </lineage>
</organism>
<dbReference type="GO" id="GO:0050664">
    <property type="term" value="F:oxidoreductase activity, acting on NAD(P)H, oxygen as acceptor"/>
    <property type="evidence" value="ECO:0007669"/>
    <property type="project" value="TreeGrafter"/>
</dbReference>
<dbReference type="InterPro" id="IPR036291">
    <property type="entry name" value="NAD(P)-bd_dom_sf"/>
</dbReference>
<reference evidence="4" key="1">
    <citation type="journal article" date="2022" name="bioRxiv">
        <title>Deciphering the potential niche of two novel black yeast fungi from a biological soil crust based on their genomes, phenotypes, and melanin regulation.</title>
        <authorList>
            <consortium name="DOE Joint Genome Institute"/>
            <person name="Carr E.C."/>
            <person name="Barton Q."/>
            <person name="Grambo S."/>
            <person name="Sullivan M."/>
            <person name="Renfro C.M."/>
            <person name="Kuo A."/>
            <person name="Pangilinan J."/>
            <person name="Lipzen A."/>
            <person name="Keymanesh K."/>
            <person name="Savage E."/>
            <person name="Barry K."/>
            <person name="Grigoriev I.V."/>
            <person name="Riekhof W.R."/>
            <person name="Harris S.S."/>
        </authorList>
    </citation>
    <scope>NUCLEOTIDE SEQUENCE</scope>
    <source>
        <strain evidence="4">JF 03-4F</strain>
    </source>
</reference>
<dbReference type="PANTHER" id="PTHR43008:SF4">
    <property type="entry name" value="CHAIN DEHYDROGENASE, PUTATIVE (AFU_ORTHOLOGUE AFUA_4G08710)-RELATED"/>
    <property type="match status" value="1"/>
</dbReference>
<dbReference type="Pfam" id="PF13561">
    <property type="entry name" value="adh_short_C2"/>
    <property type="match status" value="1"/>
</dbReference>
<dbReference type="GO" id="GO:0016616">
    <property type="term" value="F:oxidoreductase activity, acting on the CH-OH group of donors, NAD or NADP as acceptor"/>
    <property type="evidence" value="ECO:0007669"/>
    <property type="project" value="UniProtKB-ARBA"/>
</dbReference>
<comment type="caution">
    <text evidence="4">The sequence shown here is derived from an EMBL/GenBank/DDBJ whole genome shotgun (WGS) entry which is preliminary data.</text>
</comment>
<dbReference type="PANTHER" id="PTHR43008">
    <property type="entry name" value="BENZIL REDUCTASE"/>
    <property type="match status" value="1"/>
</dbReference>
<dbReference type="CDD" id="cd05233">
    <property type="entry name" value="SDR_c"/>
    <property type="match status" value="1"/>
</dbReference>
<protein>
    <submittedName>
        <fullName evidence="4">Short chain alcohol dehydrogenase</fullName>
    </submittedName>
</protein>
<dbReference type="InterPro" id="IPR020904">
    <property type="entry name" value="Sc_DH/Rdtase_CS"/>
</dbReference>
<evidence type="ECO:0000256" key="3">
    <source>
        <dbReference type="ARBA" id="ARBA00023002"/>
    </source>
</evidence>
<accession>A0AAN6DXR8</accession>
<sequence>MGSVTPQQTGGMGDSLSFAERNIAITGGGSGIGLAIVKTLLLLGANVYVVDLMETPPKEIADQERLHFTGKCDITKREACRKFLDTIPGRLDGLVSCAGVCPWEGKLPSDDLYRLNMEVNVTGVWNMGTEAIRRMSEQQDLEAPGAVPGATRSVGQGSIVNIGSGASLRGLQGLAAYTASKHAVLGLTRSWAKDFPRLRVNAVGPGVTDTPLARGAMGGTPEDRSAVKLTQALIESIPKGRMAYPSDIADSVVFLLSDWSSFITGQILPVNGGNF</sequence>
<dbReference type="PROSITE" id="PS00061">
    <property type="entry name" value="ADH_SHORT"/>
    <property type="match status" value="1"/>
</dbReference>
<dbReference type="InterPro" id="IPR002347">
    <property type="entry name" value="SDR_fam"/>
</dbReference>
<keyword evidence="3" id="KW-0560">Oxidoreductase</keyword>